<accession>A0A3P7S137</accession>
<keyword evidence="2" id="KW-1185">Reference proteome</keyword>
<sequence>MPTRPLSRRNIFQMKRRRKEVPNVLMRLSRRWMTKKKKKKKRRRKNPVQKKLPIGIRLMLMRINRSWNDFHCPLIYIQWLSMMLVYIFSKTAISSIRPMELNPYQIPKNDLLHRR</sequence>
<dbReference type="Proteomes" id="UP000278807">
    <property type="component" value="Unassembled WGS sequence"/>
</dbReference>
<evidence type="ECO:0000313" key="2">
    <source>
        <dbReference type="Proteomes" id="UP000278807"/>
    </source>
</evidence>
<dbReference type="EMBL" id="UZAE01004169">
    <property type="protein sequence ID" value="VDO01036.1"/>
    <property type="molecule type" value="Genomic_DNA"/>
</dbReference>
<gene>
    <name evidence="1" type="ORF">HNAJ_LOCUS5176</name>
</gene>
<organism evidence="1 2">
    <name type="scientific">Rodentolepis nana</name>
    <name type="common">Dwarf tapeworm</name>
    <name type="synonym">Hymenolepis nana</name>
    <dbReference type="NCBI Taxonomy" id="102285"/>
    <lineage>
        <taxon>Eukaryota</taxon>
        <taxon>Metazoa</taxon>
        <taxon>Spiralia</taxon>
        <taxon>Lophotrochozoa</taxon>
        <taxon>Platyhelminthes</taxon>
        <taxon>Cestoda</taxon>
        <taxon>Eucestoda</taxon>
        <taxon>Cyclophyllidea</taxon>
        <taxon>Hymenolepididae</taxon>
        <taxon>Rodentolepis</taxon>
    </lineage>
</organism>
<protein>
    <submittedName>
        <fullName evidence="1">Uncharacterized protein</fullName>
    </submittedName>
</protein>
<dbReference type="AlphaFoldDB" id="A0A3P7S137"/>
<proteinExistence type="predicted"/>
<evidence type="ECO:0000313" key="1">
    <source>
        <dbReference type="EMBL" id="VDO01036.1"/>
    </source>
</evidence>
<name>A0A3P7S137_RODNA</name>
<reference evidence="1 2" key="1">
    <citation type="submission" date="2018-11" db="EMBL/GenBank/DDBJ databases">
        <authorList>
            <consortium name="Pathogen Informatics"/>
        </authorList>
    </citation>
    <scope>NUCLEOTIDE SEQUENCE [LARGE SCALE GENOMIC DNA]</scope>
</reference>